<proteinExistence type="inferred from homology"/>
<comment type="similarity">
    <text evidence="2 9">Belongs to the gluconokinase GntK/GntV family.</text>
</comment>
<dbReference type="AlphaFoldDB" id="A0A9X1VWT9"/>
<comment type="caution">
    <text evidence="10">The sequence shown here is derived from an EMBL/GenBank/DDBJ whole genome shotgun (WGS) entry which is preliminary data.</text>
</comment>
<accession>A0A9X1VWT9</accession>
<dbReference type="Pfam" id="PF01202">
    <property type="entry name" value="SKI"/>
    <property type="match status" value="1"/>
</dbReference>
<dbReference type="EMBL" id="JALGBI010000002">
    <property type="protein sequence ID" value="MCJ0764877.1"/>
    <property type="molecule type" value="Genomic_DNA"/>
</dbReference>
<evidence type="ECO:0000256" key="6">
    <source>
        <dbReference type="ARBA" id="ARBA00022777"/>
    </source>
</evidence>
<evidence type="ECO:0000313" key="10">
    <source>
        <dbReference type="EMBL" id="MCJ0764877.1"/>
    </source>
</evidence>
<dbReference type="InterPro" id="IPR031322">
    <property type="entry name" value="Shikimate/glucono_kinase"/>
</dbReference>
<keyword evidence="6 9" id="KW-0418">Kinase</keyword>
<dbReference type="PANTHER" id="PTHR43442:SF3">
    <property type="entry name" value="GLUCONOKINASE-RELATED"/>
    <property type="match status" value="1"/>
</dbReference>
<dbReference type="GO" id="GO:0005737">
    <property type="term" value="C:cytoplasm"/>
    <property type="evidence" value="ECO:0007669"/>
    <property type="project" value="TreeGrafter"/>
</dbReference>
<evidence type="ECO:0000256" key="1">
    <source>
        <dbReference type="ARBA" id="ARBA00004761"/>
    </source>
</evidence>
<evidence type="ECO:0000256" key="5">
    <source>
        <dbReference type="ARBA" id="ARBA00022741"/>
    </source>
</evidence>
<evidence type="ECO:0000313" key="11">
    <source>
        <dbReference type="Proteomes" id="UP001139447"/>
    </source>
</evidence>
<gene>
    <name evidence="10" type="ORF">MMF98_16800</name>
</gene>
<reference evidence="10" key="1">
    <citation type="submission" date="2022-03" db="EMBL/GenBank/DDBJ databases">
        <authorList>
            <person name="Woo C.Y."/>
        </authorList>
    </citation>
    <scope>NUCLEOTIDE SEQUENCE</scope>
    <source>
        <strain evidence="10">CYS-02</strain>
    </source>
</reference>
<evidence type="ECO:0000256" key="3">
    <source>
        <dbReference type="ARBA" id="ARBA00012054"/>
    </source>
</evidence>
<dbReference type="GO" id="GO:0005524">
    <property type="term" value="F:ATP binding"/>
    <property type="evidence" value="ECO:0007669"/>
    <property type="project" value="UniProtKB-KW"/>
</dbReference>
<keyword evidence="7 9" id="KW-0067">ATP-binding</keyword>
<evidence type="ECO:0000256" key="7">
    <source>
        <dbReference type="ARBA" id="ARBA00022840"/>
    </source>
</evidence>
<organism evidence="10 11">
    <name type="scientific">Variovorax terrae</name>
    <dbReference type="NCBI Taxonomy" id="2923278"/>
    <lineage>
        <taxon>Bacteria</taxon>
        <taxon>Pseudomonadati</taxon>
        <taxon>Pseudomonadota</taxon>
        <taxon>Betaproteobacteria</taxon>
        <taxon>Burkholderiales</taxon>
        <taxon>Comamonadaceae</taxon>
        <taxon>Variovorax</taxon>
    </lineage>
</organism>
<keyword evidence="5 9" id="KW-0547">Nucleotide-binding</keyword>
<dbReference type="InterPro" id="IPR027417">
    <property type="entry name" value="P-loop_NTPase"/>
</dbReference>
<keyword evidence="4 9" id="KW-0808">Transferase</keyword>
<keyword evidence="11" id="KW-1185">Reference proteome</keyword>
<comment type="pathway">
    <text evidence="1">Carbohydrate acid metabolism.</text>
</comment>
<dbReference type="InterPro" id="IPR006001">
    <property type="entry name" value="Therm_gnt_kin"/>
</dbReference>
<name>A0A9X1VWT9_9BURK</name>
<sequence length="169" mass="18193">MGVAGCGKSAVGSRMARLLGLPLIEGDDFHSEHNVRKMQQGQALTDEDRAGWLRRLGAELAGCRGGAVLTCSALKATYRESLRAAVPGLRFVHLAIGSDESLRRVAARTGHFYPASLVTSQFEALQDPSAEPGVLTLEATATPDELARQAVAWLVPGWFEIQQCVIDYD</sequence>
<evidence type="ECO:0000256" key="2">
    <source>
        <dbReference type="ARBA" id="ARBA00008420"/>
    </source>
</evidence>
<comment type="catalytic activity">
    <reaction evidence="8 9">
        <text>D-gluconate + ATP = 6-phospho-D-gluconate + ADP + H(+)</text>
        <dbReference type="Rhea" id="RHEA:19433"/>
        <dbReference type="ChEBI" id="CHEBI:15378"/>
        <dbReference type="ChEBI" id="CHEBI:18391"/>
        <dbReference type="ChEBI" id="CHEBI:30616"/>
        <dbReference type="ChEBI" id="CHEBI:58759"/>
        <dbReference type="ChEBI" id="CHEBI:456216"/>
        <dbReference type="EC" id="2.7.1.12"/>
    </reaction>
</comment>
<dbReference type="GO" id="GO:0046316">
    <property type="term" value="F:gluconokinase activity"/>
    <property type="evidence" value="ECO:0007669"/>
    <property type="project" value="UniProtKB-EC"/>
</dbReference>
<evidence type="ECO:0000256" key="4">
    <source>
        <dbReference type="ARBA" id="ARBA00022679"/>
    </source>
</evidence>
<dbReference type="PANTHER" id="PTHR43442">
    <property type="entry name" value="GLUCONOKINASE-RELATED"/>
    <property type="match status" value="1"/>
</dbReference>
<protein>
    <recommendedName>
        <fullName evidence="3 9">Gluconokinase</fullName>
        <ecNumber evidence="3 9">2.7.1.12</ecNumber>
    </recommendedName>
</protein>
<dbReference type="CDD" id="cd02021">
    <property type="entry name" value="GntK"/>
    <property type="match status" value="1"/>
</dbReference>
<dbReference type="Gene3D" id="3.40.50.300">
    <property type="entry name" value="P-loop containing nucleotide triphosphate hydrolases"/>
    <property type="match status" value="1"/>
</dbReference>
<dbReference type="GO" id="GO:0005975">
    <property type="term" value="P:carbohydrate metabolic process"/>
    <property type="evidence" value="ECO:0007669"/>
    <property type="project" value="InterPro"/>
</dbReference>
<evidence type="ECO:0000256" key="8">
    <source>
        <dbReference type="ARBA" id="ARBA00048090"/>
    </source>
</evidence>
<dbReference type="NCBIfam" id="TIGR01313">
    <property type="entry name" value="therm_gnt_kin"/>
    <property type="match status" value="1"/>
</dbReference>
<dbReference type="SUPFAM" id="SSF52540">
    <property type="entry name" value="P-loop containing nucleoside triphosphate hydrolases"/>
    <property type="match status" value="1"/>
</dbReference>
<dbReference type="Proteomes" id="UP001139447">
    <property type="component" value="Unassembled WGS sequence"/>
</dbReference>
<evidence type="ECO:0000256" key="9">
    <source>
        <dbReference type="RuleBase" id="RU363066"/>
    </source>
</evidence>
<dbReference type="EC" id="2.7.1.12" evidence="3 9"/>